<feature type="compositionally biased region" description="Basic and acidic residues" evidence="1">
    <location>
        <begin position="68"/>
        <end position="89"/>
    </location>
</feature>
<evidence type="ECO:0000256" key="1">
    <source>
        <dbReference type="SAM" id="MobiDB-lite"/>
    </source>
</evidence>
<evidence type="ECO:0000313" key="3">
    <source>
        <dbReference type="Proteomes" id="UP000499080"/>
    </source>
</evidence>
<sequence length="130" mass="14897">MVGGDITIRNCFRLGGFMRTKQEDDSDFIEYSADHSEEDYEAWINVESNMGKAEKLQKKQNVKHGMNGRHDLRGHEGNSDADGSEEKQPKKLCKPSYFKICPIPCSNLLMSIIHINGLSKECFKKRDPFR</sequence>
<accession>A0A4Y2HWZ7</accession>
<evidence type="ECO:0000313" key="2">
    <source>
        <dbReference type="EMBL" id="GBM69823.1"/>
    </source>
</evidence>
<proteinExistence type="predicted"/>
<gene>
    <name evidence="2" type="ORF">AVEN_224744_1</name>
</gene>
<comment type="caution">
    <text evidence="2">The sequence shown here is derived from an EMBL/GenBank/DDBJ whole genome shotgun (WGS) entry which is preliminary data.</text>
</comment>
<protein>
    <submittedName>
        <fullName evidence="2">Uncharacterized protein</fullName>
    </submittedName>
</protein>
<organism evidence="2 3">
    <name type="scientific">Araneus ventricosus</name>
    <name type="common">Orbweaver spider</name>
    <name type="synonym">Epeira ventricosa</name>
    <dbReference type="NCBI Taxonomy" id="182803"/>
    <lineage>
        <taxon>Eukaryota</taxon>
        <taxon>Metazoa</taxon>
        <taxon>Ecdysozoa</taxon>
        <taxon>Arthropoda</taxon>
        <taxon>Chelicerata</taxon>
        <taxon>Arachnida</taxon>
        <taxon>Araneae</taxon>
        <taxon>Araneomorphae</taxon>
        <taxon>Entelegynae</taxon>
        <taxon>Araneoidea</taxon>
        <taxon>Araneidae</taxon>
        <taxon>Araneus</taxon>
    </lineage>
</organism>
<keyword evidence="3" id="KW-1185">Reference proteome</keyword>
<reference evidence="2 3" key="1">
    <citation type="journal article" date="2019" name="Sci. Rep.">
        <title>Orb-weaving spider Araneus ventricosus genome elucidates the spidroin gene catalogue.</title>
        <authorList>
            <person name="Kono N."/>
            <person name="Nakamura H."/>
            <person name="Ohtoshi R."/>
            <person name="Moran D.A.P."/>
            <person name="Shinohara A."/>
            <person name="Yoshida Y."/>
            <person name="Fujiwara M."/>
            <person name="Mori M."/>
            <person name="Tomita M."/>
            <person name="Arakawa K."/>
        </authorList>
    </citation>
    <scope>NUCLEOTIDE SEQUENCE [LARGE SCALE GENOMIC DNA]</scope>
</reference>
<name>A0A4Y2HWZ7_ARAVE</name>
<dbReference type="EMBL" id="BGPR01002215">
    <property type="protein sequence ID" value="GBM69823.1"/>
    <property type="molecule type" value="Genomic_DNA"/>
</dbReference>
<feature type="region of interest" description="Disordered" evidence="1">
    <location>
        <begin position="54"/>
        <end position="90"/>
    </location>
</feature>
<dbReference type="Proteomes" id="UP000499080">
    <property type="component" value="Unassembled WGS sequence"/>
</dbReference>
<dbReference type="AlphaFoldDB" id="A0A4Y2HWZ7"/>